<evidence type="ECO:0000313" key="1">
    <source>
        <dbReference type="EMBL" id="SFU95977.1"/>
    </source>
</evidence>
<dbReference type="RefSeq" id="WP_074930418.1">
    <property type="nucleotide sequence ID" value="NZ_FPBX01000048.1"/>
</dbReference>
<dbReference type="STRING" id="343013.SAMN04489707_104827"/>
<dbReference type="AlphaFoldDB" id="A0A1I7KEX3"/>
<reference evidence="1 2" key="1">
    <citation type="submission" date="2016-10" db="EMBL/GenBank/DDBJ databases">
        <authorList>
            <person name="de Groot N.N."/>
        </authorList>
    </citation>
    <scope>NUCLEOTIDE SEQUENCE [LARGE SCALE GENOMIC DNA]</scope>
    <source>
        <strain evidence="1 2">R-24608</strain>
    </source>
</reference>
<name>A0A1I7KEX3_9BURK</name>
<gene>
    <name evidence="1" type="ORF">SAMN04489707_104827</name>
</gene>
<sequence>MPTKNASITRTDADGLASFTDAAMLVLYLSREEVESANVASALERLHIIADTRESAMRYRESLVFIVCGYDEDPRELAAIPQVRAFFARLVQEWPHWLWFLARGVGAVGLFMSLLCRVKIHRSPGHYGTEFVDFAEVGAVMGDLFERGNAMFYAYGITAEQADGSAESAVAELLAA</sequence>
<dbReference type="EMBL" id="FPBX01000048">
    <property type="protein sequence ID" value="SFU95977.1"/>
    <property type="molecule type" value="Genomic_DNA"/>
</dbReference>
<dbReference type="Proteomes" id="UP000183656">
    <property type="component" value="Unassembled WGS sequence"/>
</dbReference>
<dbReference type="OrthoDB" id="4951670at2"/>
<proteinExistence type="predicted"/>
<organism evidence="1 2">
    <name type="scientific">Paenacidovorax caeni</name>
    <dbReference type="NCBI Taxonomy" id="343013"/>
    <lineage>
        <taxon>Bacteria</taxon>
        <taxon>Pseudomonadati</taxon>
        <taxon>Pseudomonadota</taxon>
        <taxon>Betaproteobacteria</taxon>
        <taxon>Burkholderiales</taxon>
        <taxon>Comamonadaceae</taxon>
        <taxon>Paenacidovorax</taxon>
    </lineage>
</organism>
<accession>A0A1I7KEX3</accession>
<protein>
    <submittedName>
        <fullName evidence="1">Uncharacterized protein</fullName>
    </submittedName>
</protein>
<evidence type="ECO:0000313" key="2">
    <source>
        <dbReference type="Proteomes" id="UP000183656"/>
    </source>
</evidence>
<keyword evidence="2" id="KW-1185">Reference proteome</keyword>